<dbReference type="EMBL" id="FN555004">
    <property type="protein sequence ID" value="CBG39632.1"/>
    <property type="molecule type" value="Genomic_DNA"/>
</dbReference>
<feature type="transmembrane region" description="Helical" evidence="6">
    <location>
        <begin position="219"/>
        <end position="237"/>
    </location>
</feature>
<dbReference type="Pfam" id="PF01384">
    <property type="entry name" value="PHO4"/>
    <property type="match status" value="1"/>
</dbReference>
<keyword evidence="6" id="KW-0592">Phosphate transport</keyword>
<dbReference type="STRING" id="679897.HMU03700"/>
<evidence type="ECO:0000256" key="5">
    <source>
        <dbReference type="ARBA" id="ARBA00023136"/>
    </source>
</evidence>
<dbReference type="PANTHER" id="PTHR11101:SF80">
    <property type="entry name" value="PHOSPHATE TRANSPORTER"/>
    <property type="match status" value="1"/>
</dbReference>
<keyword evidence="3 6" id="KW-0812">Transmembrane</keyword>
<gene>
    <name evidence="7" type="ordered locus">HMU03700</name>
</gene>
<comment type="similarity">
    <text evidence="6">Belongs to the inorganic phosphate transporter (PiT) (TC 2.A.20) family.</text>
</comment>
<evidence type="ECO:0000256" key="1">
    <source>
        <dbReference type="ARBA" id="ARBA00004141"/>
    </source>
</evidence>
<sequence length="518" mass="55872">MSSKLKKRQQTQKEIQRGALVFFFILGVAFLGAQFGNIAYHPFLVIFSCVIGAYMAMNIGANDVANNVGPAVGSKSISMFGIIIIAAICELAGAILAGADVINTLKSGIIDPLGFHDAKVFVLVMLSALIAGALWLHLATVIKAPVSTTHSIVGGILGAGIAGGGMEVAKWNVLLEIGASWVISPLLGGLIAAGFLFFIKKTITYQQDKKQAAKKIVPLLMCFMTFVFSLYLIYKGLKNVIKIPPLGSFGISFALGLLVYIVLKPYFERKVGKLENTKDAINKLFSLPLVVAAAFLSFAHGANDVANAIGPLAAINQMLGNLDGVSTEASIPFWIMVIGGFGIALGLALYGPRLIKTVGCEITELNKIRAFCAAMSAAITVLIASALGLPVSSTHIAIGAIFGIGFLREYLKRRYGKMLQTIQDAHSTKSELDFFMEKFRKASVKRKGFMLESLKKNKQQEILLAKKQKKVLKKVYKEELVKRSAIKKIIASWLITVPVSAVFSALIYWILSTSKLAF</sequence>
<protein>
    <recommendedName>
        <fullName evidence="6">Phosphate transporter</fullName>
    </recommendedName>
</protein>
<dbReference type="Proteomes" id="UP000001522">
    <property type="component" value="Chromosome"/>
</dbReference>
<feature type="transmembrane region" description="Helical" evidence="6">
    <location>
        <begin position="178"/>
        <end position="199"/>
    </location>
</feature>
<dbReference type="InterPro" id="IPR001204">
    <property type="entry name" value="Phos_transporter"/>
</dbReference>
<feature type="transmembrane region" description="Helical" evidence="6">
    <location>
        <begin position="118"/>
        <end position="136"/>
    </location>
</feature>
<keyword evidence="2 6" id="KW-0813">Transport</keyword>
<comment type="subcellular location">
    <subcellularLocation>
        <location evidence="1 6">Membrane</location>
        <topology evidence="1 6">Multi-pass membrane protein</topology>
    </subcellularLocation>
</comment>
<dbReference type="HOGENOM" id="CLU_015355_3_3_7"/>
<name>D3UGL1_HELM1</name>
<reference evidence="7 8" key="1">
    <citation type="journal article" date="2010" name="BMC Genomics">
        <title>Comparative genomics and proteomics of Helicobacter mustelae, an ulcerogenic and carcinogenic gastric pathogen.</title>
        <authorList>
            <person name="O'Toole P.W."/>
            <person name="Snelling W.J."/>
            <person name="Canchaya C."/>
            <person name="Forde B.M."/>
            <person name="Hardie K.R."/>
            <person name="Josenhans C."/>
            <person name="Graham R.L.J."/>
            <person name="McMullan G."/>
            <person name="Parkhill J."/>
            <person name="Belda E."/>
            <person name="Bentley S.D."/>
        </authorList>
    </citation>
    <scope>NUCLEOTIDE SEQUENCE [LARGE SCALE GENOMIC DNA]</scope>
    <source>
        <strain evidence="8">ATCC 43772 / LMG 18044 / NCTC 12198 / 12198</strain>
    </source>
</reference>
<feature type="transmembrane region" description="Helical" evidence="6">
    <location>
        <begin position="370"/>
        <end position="389"/>
    </location>
</feature>
<dbReference type="KEGG" id="hms:HMU03700"/>
<keyword evidence="4 6" id="KW-1133">Transmembrane helix</keyword>
<dbReference type="AlphaFoldDB" id="D3UGL1"/>
<feature type="transmembrane region" description="Helical" evidence="6">
    <location>
        <begin position="243"/>
        <end position="263"/>
    </location>
</feature>
<evidence type="ECO:0000256" key="2">
    <source>
        <dbReference type="ARBA" id="ARBA00022448"/>
    </source>
</evidence>
<feature type="transmembrane region" description="Helical" evidence="6">
    <location>
        <begin position="331"/>
        <end position="350"/>
    </location>
</feature>
<keyword evidence="5 6" id="KW-0472">Membrane</keyword>
<dbReference type="GO" id="GO:0016020">
    <property type="term" value="C:membrane"/>
    <property type="evidence" value="ECO:0007669"/>
    <property type="project" value="UniProtKB-SubCell"/>
</dbReference>
<feature type="transmembrane region" description="Helical" evidence="6">
    <location>
        <begin position="77"/>
        <end position="98"/>
    </location>
</feature>
<evidence type="ECO:0000313" key="8">
    <source>
        <dbReference type="Proteomes" id="UP000001522"/>
    </source>
</evidence>
<feature type="transmembrane region" description="Helical" evidence="6">
    <location>
        <begin position="284"/>
        <end position="302"/>
    </location>
</feature>
<evidence type="ECO:0000256" key="6">
    <source>
        <dbReference type="RuleBase" id="RU363058"/>
    </source>
</evidence>
<dbReference type="RefSeq" id="WP_013022723.1">
    <property type="nucleotide sequence ID" value="NC_013949.1"/>
</dbReference>
<feature type="transmembrane region" description="Helical" evidence="6">
    <location>
        <begin position="45"/>
        <end position="65"/>
    </location>
</feature>
<proteinExistence type="inferred from homology"/>
<accession>D3UGL1</accession>
<dbReference type="PANTHER" id="PTHR11101">
    <property type="entry name" value="PHOSPHATE TRANSPORTER"/>
    <property type="match status" value="1"/>
</dbReference>
<keyword evidence="8" id="KW-1185">Reference proteome</keyword>
<feature type="transmembrane region" description="Helical" evidence="6">
    <location>
        <begin position="20"/>
        <end position="39"/>
    </location>
</feature>
<dbReference type="eggNOG" id="COG0306">
    <property type="taxonomic scope" value="Bacteria"/>
</dbReference>
<dbReference type="GO" id="GO:0005315">
    <property type="term" value="F:phosphate transmembrane transporter activity"/>
    <property type="evidence" value="ECO:0007669"/>
    <property type="project" value="InterPro"/>
</dbReference>
<feature type="transmembrane region" description="Helical" evidence="6">
    <location>
        <begin position="490"/>
        <end position="511"/>
    </location>
</feature>
<evidence type="ECO:0000256" key="4">
    <source>
        <dbReference type="ARBA" id="ARBA00022989"/>
    </source>
</evidence>
<feature type="transmembrane region" description="Helical" evidence="6">
    <location>
        <begin position="395"/>
        <end position="411"/>
    </location>
</feature>
<evidence type="ECO:0000313" key="7">
    <source>
        <dbReference type="EMBL" id="CBG39632.1"/>
    </source>
</evidence>
<dbReference type="GO" id="GO:0035435">
    <property type="term" value="P:phosphate ion transmembrane transport"/>
    <property type="evidence" value="ECO:0007669"/>
    <property type="project" value="TreeGrafter"/>
</dbReference>
<evidence type="ECO:0000256" key="3">
    <source>
        <dbReference type="ARBA" id="ARBA00022692"/>
    </source>
</evidence>
<organism evidence="7 8">
    <name type="scientific">Helicobacter mustelae (strain ATCC 43772 / CCUG 25715 / CIP 103759 / LMG 18044 / NCTC 12198 / R85-136P)</name>
    <name type="common">Campylobacter mustelae</name>
    <dbReference type="NCBI Taxonomy" id="679897"/>
    <lineage>
        <taxon>Bacteria</taxon>
        <taxon>Pseudomonadati</taxon>
        <taxon>Campylobacterota</taxon>
        <taxon>Epsilonproteobacteria</taxon>
        <taxon>Campylobacterales</taxon>
        <taxon>Helicobacteraceae</taxon>
        <taxon>Helicobacter</taxon>
    </lineage>
</organism>